<proteinExistence type="predicted"/>
<dbReference type="Proteomes" id="UP000824998">
    <property type="component" value="Unassembled WGS sequence"/>
</dbReference>
<keyword evidence="2" id="KW-1185">Reference proteome</keyword>
<evidence type="ECO:0000313" key="1">
    <source>
        <dbReference type="EMBL" id="KAG9233099.1"/>
    </source>
</evidence>
<dbReference type="EMBL" id="MU251516">
    <property type="protein sequence ID" value="KAG9233099.1"/>
    <property type="molecule type" value="Genomic_DNA"/>
</dbReference>
<organism evidence="1 2">
    <name type="scientific">Amylocarpus encephaloides</name>
    <dbReference type="NCBI Taxonomy" id="45428"/>
    <lineage>
        <taxon>Eukaryota</taxon>
        <taxon>Fungi</taxon>
        <taxon>Dikarya</taxon>
        <taxon>Ascomycota</taxon>
        <taxon>Pezizomycotina</taxon>
        <taxon>Leotiomycetes</taxon>
        <taxon>Helotiales</taxon>
        <taxon>Helotiales incertae sedis</taxon>
        <taxon>Amylocarpus</taxon>
    </lineage>
</organism>
<dbReference type="AlphaFoldDB" id="A0A9P8C434"/>
<gene>
    <name evidence="1" type="ORF">BJ875DRAFT_58710</name>
</gene>
<name>A0A9P8C434_9HELO</name>
<sequence>MVITFSISSVHSSFVRAFCCQETHCLPSILTPLNLPYHDNTRFASLYELCRIIKLRLHVICGMVEFFQTS</sequence>
<evidence type="ECO:0000313" key="2">
    <source>
        <dbReference type="Proteomes" id="UP000824998"/>
    </source>
</evidence>
<comment type="caution">
    <text evidence="1">The sequence shown here is derived from an EMBL/GenBank/DDBJ whole genome shotgun (WGS) entry which is preliminary data.</text>
</comment>
<reference evidence="1" key="1">
    <citation type="journal article" date="2021" name="IMA Fungus">
        <title>Genomic characterization of three marine fungi, including Emericellopsis atlantica sp. nov. with signatures of a generalist lifestyle and marine biomass degradation.</title>
        <authorList>
            <person name="Hagestad O.C."/>
            <person name="Hou L."/>
            <person name="Andersen J.H."/>
            <person name="Hansen E.H."/>
            <person name="Altermark B."/>
            <person name="Li C."/>
            <person name="Kuhnert E."/>
            <person name="Cox R.J."/>
            <person name="Crous P.W."/>
            <person name="Spatafora J.W."/>
            <person name="Lail K."/>
            <person name="Amirebrahimi M."/>
            <person name="Lipzen A."/>
            <person name="Pangilinan J."/>
            <person name="Andreopoulos W."/>
            <person name="Hayes R.D."/>
            <person name="Ng V."/>
            <person name="Grigoriev I.V."/>
            <person name="Jackson S.A."/>
            <person name="Sutton T.D.S."/>
            <person name="Dobson A.D.W."/>
            <person name="Rama T."/>
        </authorList>
    </citation>
    <scope>NUCLEOTIDE SEQUENCE</scope>
    <source>
        <strain evidence="1">TRa018bII</strain>
    </source>
</reference>
<protein>
    <submittedName>
        <fullName evidence="1">Uncharacterized protein</fullName>
    </submittedName>
</protein>
<accession>A0A9P8C434</accession>